<feature type="region of interest" description="Disordered" evidence="1">
    <location>
        <begin position="75"/>
        <end position="101"/>
    </location>
</feature>
<evidence type="ECO:0000313" key="3">
    <source>
        <dbReference type="Proteomes" id="UP000266152"/>
    </source>
</evidence>
<feature type="region of interest" description="Disordered" evidence="1">
    <location>
        <begin position="1"/>
        <end position="21"/>
    </location>
</feature>
<gene>
    <name evidence="2" type="ORF">FSPOR_11946</name>
</gene>
<accession>A0A395RCW1</accession>
<dbReference type="GO" id="GO:0016740">
    <property type="term" value="F:transferase activity"/>
    <property type="evidence" value="ECO:0007669"/>
    <property type="project" value="UniProtKB-KW"/>
</dbReference>
<feature type="compositionally biased region" description="Acidic residues" evidence="1">
    <location>
        <begin position="75"/>
        <end position="86"/>
    </location>
</feature>
<keyword evidence="3" id="KW-1185">Reference proteome</keyword>
<name>A0A395RCW1_FUSSP</name>
<proteinExistence type="predicted"/>
<feature type="compositionally biased region" description="Basic and acidic residues" evidence="1">
    <location>
        <begin position="87"/>
        <end position="99"/>
    </location>
</feature>
<keyword evidence="2" id="KW-0808">Transferase</keyword>
<organism evidence="2 3">
    <name type="scientific">Fusarium sporotrichioides</name>
    <dbReference type="NCBI Taxonomy" id="5514"/>
    <lineage>
        <taxon>Eukaryota</taxon>
        <taxon>Fungi</taxon>
        <taxon>Dikarya</taxon>
        <taxon>Ascomycota</taxon>
        <taxon>Pezizomycotina</taxon>
        <taxon>Sordariomycetes</taxon>
        <taxon>Hypocreomycetidae</taxon>
        <taxon>Hypocreales</taxon>
        <taxon>Nectriaceae</taxon>
        <taxon>Fusarium</taxon>
    </lineage>
</organism>
<protein>
    <submittedName>
        <fullName evidence="2">Putative aminoglycoside phosphotransferase</fullName>
    </submittedName>
</protein>
<reference evidence="2 3" key="1">
    <citation type="journal article" date="2018" name="PLoS Pathog.">
        <title>Evolution of structural diversity of trichothecenes, a family of toxins produced by plant pathogenic and entomopathogenic fungi.</title>
        <authorList>
            <person name="Proctor R.H."/>
            <person name="McCormick S.P."/>
            <person name="Kim H.S."/>
            <person name="Cardoza R.E."/>
            <person name="Stanley A.M."/>
            <person name="Lindo L."/>
            <person name="Kelly A."/>
            <person name="Brown D.W."/>
            <person name="Lee T."/>
            <person name="Vaughan M.M."/>
            <person name="Alexander N.J."/>
            <person name="Busman M."/>
            <person name="Gutierrez S."/>
        </authorList>
    </citation>
    <scope>NUCLEOTIDE SEQUENCE [LARGE SCALE GENOMIC DNA]</scope>
    <source>
        <strain evidence="2 3">NRRL 3299</strain>
    </source>
</reference>
<feature type="region of interest" description="Disordered" evidence="1">
    <location>
        <begin position="164"/>
        <end position="191"/>
    </location>
</feature>
<evidence type="ECO:0000256" key="1">
    <source>
        <dbReference type="SAM" id="MobiDB-lite"/>
    </source>
</evidence>
<evidence type="ECO:0000313" key="2">
    <source>
        <dbReference type="EMBL" id="RGP57927.1"/>
    </source>
</evidence>
<dbReference type="EMBL" id="PXOF01000328">
    <property type="protein sequence ID" value="RGP57927.1"/>
    <property type="molecule type" value="Genomic_DNA"/>
</dbReference>
<dbReference type="Proteomes" id="UP000266152">
    <property type="component" value="Unassembled WGS sequence"/>
</dbReference>
<sequence>MNPDNSMGVSAGPFTSRPAVYGTHAPFAEDFVYRGDEYFGDVDDETIGALNEVFASQEASANANVVEEANVNVIEDDDAGSDDTDSFDGRDTEDKRYHADYGTGAPFAEDFVNRGGDEHFGDIDDKTIEALNAAIASQEASTNANIIKEVNTNIVKESNANVTEEPNAKVTEESNANVTEEPNAKVTEESNANAVEETGQRLSSLFCLFIVEYHLNLA</sequence>
<dbReference type="AlphaFoldDB" id="A0A395RCW1"/>
<comment type="caution">
    <text evidence="2">The sequence shown here is derived from an EMBL/GenBank/DDBJ whole genome shotgun (WGS) entry which is preliminary data.</text>
</comment>